<sequence>MTTSLVRGLASQPSALLHESDELVIARSYQALGIKSVRVEILRYILSNGETCASDLMREFGLSRNGVLAHLRALTTAGLLHERHDTHPRGSGPITYWRADLEDASVVLDTLVDYVLTTTSGAA</sequence>
<dbReference type="InterPro" id="IPR001845">
    <property type="entry name" value="HTH_ArsR_DNA-bd_dom"/>
</dbReference>
<dbReference type="SMART" id="SM00418">
    <property type="entry name" value="HTH_ARSR"/>
    <property type="match status" value="1"/>
</dbReference>
<dbReference type="SUPFAM" id="SSF46785">
    <property type="entry name" value="Winged helix' DNA-binding domain"/>
    <property type="match status" value="1"/>
</dbReference>
<dbReference type="EMBL" id="BMGP01000004">
    <property type="protein sequence ID" value="GGF30806.1"/>
    <property type="molecule type" value="Genomic_DNA"/>
</dbReference>
<feature type="domain" description="HTH arsR-type" evidence="1">
    <location>
        <begin position="27"/>
        <end position="116"/>
    </location>
</feature>
<dbReference type="CDD" id="cd00090">
    <property type="entry name" value="HTH_ARSR"/>
    <property type="match status" value="1"/>
</dbReference>
<name>A0A917B8A3_9MICO</name>
<accession>A0A917B8A3</accession>
<dbReference type="AlphaFoldDB" id="A0A917B8A3"/>
<comment type="caution">
    <text evidence="2">The sequence shown here is derived from an EMBL/GenBank/DDBJ whole genome shotgun (WGS) entry which is preliminary data.</text>
</comment>
<proteinExistence type="predicted"/>
<evidence type="ECO:0000313" key="3">
    <source>
        <dbReference type="Proteomes" id="UP000598775"/>
    </source>
</evidence>
<dbReference type="Proteomes" id="UP000598775">
    <property type="component" value="Unassembled WGS sequence"/>
</dbReference>
<dbReference type="Pfam" id="PF01022">
    <property type="entry name" value="HTH_5"/>
    <property type="match status" value="1"/>
</dbReference>
<gene>
    <name evidence="2" type="ORF">GCM10011399_25090</name>
</gene>
<protein>
    <recommendedName>
        <fullName evidence="1">HTH arsR-type domain-containing protein</fullName>
    </recommendedName>
</protein>
<keyword evidence="3" id="KW-1185">Reference proteome</keyword>
<evidence type="ECO:0000313" key="2">
    <source>
        <dbReference type="EMBL" id="GGF30806.1"/>
    </source>
</evidence>
<reference evidence="2 3" key="1">
    <citation type="journal article" date="2014" name="Int. J. Syst. Evol. Microbiol.">
        <title>Complete genome sequence of Corynebacterium casei LMG S-19264T (=DSM 44701T), isolated from a smear-ripened cheese.</title>
        <authorList>
            <consortium name="US DOE Joint Genome Institute (JGI-PGF)"/>
            <person name="Walter F."/>
            <person name="Albersmeier A."/>
            <person name="Kalinowski J."/>
            <person name="Ruckert C."/>
        </authorList>
    </citation>
    <scope>NUCLEOTIDE SEQUENCE [LARGE SCALE GENOMIC DNA]</scope>
    <source>
        <strain evidence="2 3">CGMCC 1.12976</strain>
    </source>
</reference>
<dbReference type="Gene3D" id="1.10.10.10">
    <property type="entry name" value="Winged helix-like DNA-binding domain superfamily/Winged helix DNA-binding domain"/>
    <property type="match status" value="1"/>
</dbReference>
<organism evidence="2 3">
    <name type="scientific">Subtercola lobariae</name>
    <dbReference type="NCBI Taxonomy" id="1588641"/>
    <lineage>
        <taxon>Bacteria</taxon>
        <taxon>Bacillati</taxon>
        <taxon>Actinomycetota</taxon>
        <taxon>Actinomycetes</taxon>
        <taxon>Micrococcales</taxon>
        <taxon>Microbacteriaceae</taxon>
        <taxon>Subtercola</taxon>
    </lineage>
</organism>
<dbReference type="InterPro" id="IPR036388">
    <property type="entry name" value="WH-like_DNA-bd_sf"/>
</dbReference>
<dbReference type="RefSeq" id="WP_188678780.1">
    <property type="nucleotide sequence ID" value="NZ_BMGP01000004.1"/>
</dbReference>
<dbReference type="GO" id="GO:0003700">
    <property type="term" value="F:DNA-binding transcription factor activity"/>
    <property type="evidence" value="ECO:0007669"/>
    <property type="project" value="InterPro"/>
</dbReference>
<dbReference type="InterPro" id="IPR036390">
    <property type="entry name" value="WH_DNA-bd_sf"/>
</dbReference>
<dbReference type="InterPro" id="IPR011991">
    <property type="entry name" value="ArsR-like_HTH"/>
</dbReference>
<evidence type="ECO:0000259" key="1">
    <source>
        <dbReference type="SMART" id="SM00418"/>
    </source>
</evidence>